<feature type="domain" description="PurM-like C-terminal" evidence="3">
    <location>
        <begin position="152"/>
        <end position="302"/>
    </location>
</feature>
<dbReference type="PIRSF" id="PIRSF005644">
    <property type="entry name" value="Hdrgns_mtr_HypE"/>
    <property type="match status" value="1"/>
</dbReference>
<dbReference type="PANTHER" id="PTHR30303:SF4">
    <property type="entry name" value="HYDROGENASE EXPRESSION_FORMATION PROTEIN HYPE"/>
    <property type="match status" value="1"/>
</dbReference>
<dbReference type="RefSeq" id="WP_055185148.1">
    <property type="nucleotide sequence ID" value="NZ_CABHIH010000006.1"/>
</dbReference>
<dbReference type="Gene3D" id="3.30.1330.10">
    <property type="entry name" value="PurM-like, N-terminal domain"/>
    <property type="match status" value="1"/>
</dbReference>
<dbReference type="Pfam" id="PF02769">
    <property type="entry name" value="AIRS_C"/>
    <property type="match status" value="1"/>
</dbReference>
<evidence type="ECO:0000256" key="1">
    <source>
        <dbReference type="ARBA" id="ARBA00006243"/>
    </source>
</evidence>
<comment type="similarity">
    <text evidence="1">Belongs to the HypE family.</text>
</comment>
<dbReference type="SUPFAM" id="SSF55326">
    <property type="entry name" value="PurM N-terminal domain-like"/>
    <property type="match status" value="1"/>
</dbReference>
<dbReference type="PANTHER" id="PTHR30303">
    <property type="entry name" value="HYDROGENASE ISOENZYMES FORMATION PROTEIN HYPE"/>
    <property type="match status" value="1"/>
</dbReference>
<dbReference type="Pfam" id="PF00586">
    <property type="entry name" value="AIRS"/>
    <property type="match status" value="1"/>
</dbReference>
<evidence type="ECO:0000313" key="5">
    <source>
        <dbReference type="Proteomes" id="UP000092714"/>
    </source>
</evidence>
<dbReference type="CDD" id="cd06061">
    <property type="entry name" value="PurM-like1"/>
    <property type="match status" value="1"/>
</dbReference>
<dbReference type="eggNOG" id="COG0309">
    <property type="taxonomic scope" value="Bacteria"/>
</dbReference>
<dbReference type="InterPro" id="IPR036676">
    <property type="entry name" value="PurM-like_C_sf"/>
</dbReference>
<evidence type="ECO:0000313" key="4">
    <source>
        <dbReference type="EMBL" id="OBY09708.1"/>
    </source>
</evidence>
<keyword evidence="5" id="KW-1185">Reference proteome</keyword>
<dbReference type="InterPro" id="IPR011854">
    <property type="entry name" value="HypE"/>
</dbReference>
<sequence>MKEGKLNFDDLRNIILDSRKVKRDEVTIRNDVGEDCSVINFGDYEGIFSTDPITGASENVGKLAVHINCNDIASAGGEPVALLVTIMAPTSSSLEDIKNIMNEISEEAGKLNVEVIGGHTEVTSAVNKLIVSITVIGKSLKGTSISTAGANEGDDIIITKYIALEGSSILANDYENRLKHVLTDKELDEARSLIDYISVLKEGKIASKYNVSSMHDITEGGLLGALFELAMASNKGFIIYEDKIPMLDVTKKIVGEFKINPLRLISSGSMLITSSEGNTVVDALQREGIKATIIGKVTKNKGILVSNGVELEVEEPKRDELFNIK</sequence>
<dbReference type="AlphaFoldDB" id="A0A174WX71"/>
<dbReference type="Gene3D" id="3.90.650.10">
    <property type="entry name" value="PurM-like C-terminal domain"/>
    <property type="match status" value="1"/>
</dbReference>
<dbReference type="InterPro" id="IPR010918">
    <property type="entry name" value="PurM-like_C_dom"/>
</dbReference>
<protein>
    <submittedName>
        <fullName evidence="4">AIR synthase</fullName>
    </submittedName>
</protein>
<dbReference type="Proteomes" id="UP000092714">
    <property type="component" value="Unassembled WGS sequence"/>
</dbReference>
<dbReference type="OrthoDB" id="153904at2"/>
<accession>A0A174WX71</accession>
<dbReference type="InterPro" id="IPR036921">
    <property type="entry name" value="PurM-like_N_sf"/>
</dbReference>
<reference evidence="4 5" key="1">
    <citation type="submission" date="2016-06" db="EMBL/GenBank/DDBJ databases">
        <authorList>
            <person name="Kjaerup R.B."/>
            <person name="Dalgaard T.S."/>
            <person name="Juul-Madsen H.R."/>
        </authorList>
    </citation>
    <scope>NUCLEOTIDE SEQUENCE [LARGE SCALE GENOMIC DNA]</scope>
    <source>
        <strain evidence="4 5">373-A1</strain>
    </source>
</reference>
<evidence type="ECO:0000259" key="2">
    <source>
        <dbReference type="Pfam" id="PF00586"/>
    </source>
</evidence>
<name>A0A174WX71_9CLOT</name>
<evidence type="ECO:0000259" key="3">
    <source>
        <dbReference type="Pfam" id="PF02769"/>
    </source>
</evidence>
<dbReference type="InterPro" id="IPR016188">
    <property type="entry name" value="PurM-like_N"/>
</dbReference>
<proteinExistence type="inferred from homology"/>
<dbReference type="SUPFAM" id="SSF56042">
    <property type="entry name" value="PurM C-terminal domain-like"/>
    <property type="match status" value="1"/>
</dbReference>
<comment type="caution">
    <text evidence="4">The sequence shown here is derived from an EMBL/GenBank/DDBJ whole genome shotgun (WGS) entry which is preliminary data.</text>
</comment>
<gene>
    <name evidence="4" type="ORF">CP373A1_13635</name>
</gene>
<dbReference type="GO" id="GO:0051604">
    <property type="term" value="P:protein maturation"/>
    <property type="evidence" value="ECO:0007669"/>
    <property type="project" value="TreeGrafter"/>
</dbReference>
<feature type="domain" description="PurM-like N-terminal" evidence="2">
    <location>
        <begin position="33"/>
        <end position="138"/>
    </location>
</feature>
<organism evidence="4 5">
    <name type="scientific">Clostridium paraputrificum</name>
    <dbReference type="NCBI Taxonomy" id="29363"/>
    <lineage>
        <taxon>Bacteria</taxon>
        <taxon>Bacillati</taxon>
        <taxon>Bacillota</taxon>
        <taxon>Clostridia</taxon>
        <taxon>Eubacteriales</taxon>
        <taxon>Clostridiaceae</taxon>
        <taxon>Clostridium</taxon>
    </lineage>
</organism>
<dbReference type="EMBL" id="MAPZ01000026">
    <property type="protein sequence ID" value="OBY09708.1"/>
    <property type="molecule type" value="Genomic_DNA"/>
</dbReference>